<evidence type="ECO:0000313" key="3">
    <source>
        <dbReference type="EMBL" id="SPF29119.1"/>
    </source>
</evidence>
<accession>A0A2R8AA79</accession>
<feature type="transmembrane region" description="Helical" evidence="1">
    <location>
        <begin position="46"/>
        <end position="76"/>
    </location>
</feature>
<feature type="chain" id="PRO_5015312220" evidence="2">
    <location>
        <begin position="23"/>
        <end position="112"/>
    </location>
</feature>
<keyword evidence="1" id="KW-0472">Membrane</keyword>
<reference evidence="3 4" key="1">
    <citation type="submission" date="2018-03" db="EMBL/GenBank/DDBJ databases">
        <authorList>
            <person name="Keele B.F."/>
        </authorList>
    </citation>
    <scope>NUCLEOTIDE SEQUENCE [LARGE SCALE GENOMIC DNA]</scope>
    <source>
        <strain evidence="3 4">CeCT 8812</strain>
    </source>
</reference>
<feature type="transmembrane region" description="Helical" evidence="1">
    <location>
        <begin position="88"/>
        <end position="108"/>
    </location>
</feature>
<gene>
    <name evidence="3" type="ORF">POI8812_01425</name>
</gene>
<keyword evidence="1" id="KW-1133">Transmembrane helix</keyword>
<dbReference type="OrthoDB" id="9950676at2"/>
<organism evidence="3 4">
    <name type="scientific">Pontivivens insulae</name>
    <dbReference type="NCBI Taxonomy" id="1639689"/>
    <lineage>
        <taxon>Bacteria</taxon>
        <taxon>Pseudomonadati</taxon>
        <taxon>Pseudomonadota</taxon>
        <taxon>Alphaproteobacteria</taxon>
        <taxon>Rhodobacterales</taxon>
        <taxon>Paracoccaceae</taxon>
        <taxon>Pontivivens</taxon>
    </lineage>
</organism>
<sequence>MLWWIAALALPALALVIQPARAAQPDTNDMEPENPLAHAAAQFIAGLALASITLLLLVQHGVIWPVVALVLFWLAYRAAPKTAKLKIFYRWQLAIAVVGTLAAARLWYSTIS</sequence>
<protein>
    <submittedName>
        <fullName evidence="3">Uncharacterized protein</fullName>
    </submittedName>
</protein>
<evidence type="ECO:0000256" key="2">
    <source>
        <dbReference type="SAM" id="SignalP"/>
    </source>
</evidence>
<evidence type="ECO:0000256" key="1">
    <source>
        <dbReference type="SAM" id="Phobius"/>
    </source>
</evidence>
<dbReference type="RefSeq" id="WP_108781844.1">
    <property type="nucleotide sequence ID" value="NZ_OMKW01000002.1"/>
</dbReference>
<evidence type="ECO:0000313" key="4">
    <source>
        <dbReference type="Proteomes" id="UP000244932"/>
    </source>
</evidence>
<dbReference type="AlphaFoldDB" id="A0A2R8AA79"/>
<keyword evidence="4" id="KW-1185">Reference proteome</keyword>
<name>A0A2R8AA79_9RHOB</name>
<keyword evidence="2" id="KW-0732">Signal</keyword>
<keyword evidence="1" id="KW-0812">Transmembrane</keyword>
<feature type="signal peptide" evidence="2">
    <location>
        <begin position="1"/>
        <end position="22"/>
    </location>
</feature>
<proteinExistence type="predicted"/>
<dbReference type="Proteomes" id="UP000244932">
    <property type="component" value="Unassembled WGS sequence"/>
</dbReference>
<dbReference type="EMBL" id="OMKW01000002">
    <property type="protein sequence ID" value="SPF29119.1"/>
    <property type="molecule type" value="Genomic_DNA"/>
</dbReference>